<dbReference type="PANTHER" id="PTHR37302">
    <property type="entry name" value="SLR1116 PROTEIN"/>
    <property type="match status" value="1"/>
</dbReference>
<comment type="caution">
    <text evidence="3">The sequence shown here is derived from an EMBL/GenBank/DDBJ whole genome shotgun (WGS) entry which is preliminary data.</text>
</comment>
<dbReference type="Pfam" id="PF05163">
    <property type="entry name" value="DinB"/>
    <property type="match status" value="1"/>
</dbReference>
<comment type="similarity">
    <text evidence="1">Belongs to the DinB family.</text>
</comment>
<keyword evidence="4" id="KW-1185">Reference proteome</keyword>
<dbReference type="Proteomes" id="UP001519887">
    <property type="component" value="Unassembled WGS sequence"/>
</dbReference>
<dbReference type="EMBL" id="JAHZIK010000024">
    <property type="protein sequence ID" value="MBW7452899.1"/>
    <property type="molecule type" value="Genomic_DNA"/>
</dbReference>
<dbReference type="InterPro" id="IPR034660">
    <property type="entry name" value="DinB/YfiT-like"/>
</dbReference>
<keyword evidence="2" id="KW-0479">Metal-binding</keyword>
<name>A0ABS7BW70_9BACL</name>
<dbReference type="PANTHER" id="PTHR37302:SF3">
    <property type="entry name" value="DAMAGE-INDUCIBLE PROTEIN DINB"/>
    <property type="match status" value="1"/>
</dbReference>
<accession>A0ABS7BW70</accession>
<protein>
    <submittedName>
        <fullName evidence="3">DinB family protein</fullName>
    </submittedName>
</protein>
<sequence length="161" mass="18728">MELLFKQYDYVRRTRGILFSYCEKMTDGEYITEIEQFGRGSIRETHFHVAECYAFWLGEFGMGRSCDWRLETVVDVAAMRSVFADVDQLVIEFLERFALESDLQIEGQFNGQKFTATPIWLFTQTVTHEFHHKGQIATMGRMKGYIPPDLDLIMTDGLADN</sequence>
<dbReference type="SUPFAM" id="SSF109854">
    <property type="entry name" value="DinB/YfiT-like putative metalloenzymes"/>
    <property type="match status" value="1"/>
</dbReference>
<dbReference type="RefSeq" id="WP_210046776.1">
    <property type="nucleotide sequence ID" value="NZ_JBHLVU010000039.1"/>
</dbReference>
<reference evidence="3 4" key="1">
    <citation type="submission" date="2021-07" db="EMBL/GenBank/DDBJ databases">
        <title>Paenibacillus radiodurans sp. nov., isolated from the southeastern edge of Tengger Desert.</title>
        <authorList>
            <person name="Zhang G."/>
        </authorList>
    </citation>
    <scope>NUCLEOTIDE SEQUENCE [LARGE SCALE GENOMIC DNA]</scope>
    <source>
        <strain evidence="3 4">CCM 7311</strain>
    </source>
</reference>
<gene>
    <name evidence="3" type="ORF">K0U00_02430</name>
</gene>
<dbReference type="InterPro" id="IPR007837">
    <property type="entry name" value="DinB"/>
</dbReference>
<evidence type="ECO:0000256" key="2">
    <source>
        <dbReference type="ARBA" id="ARBA00022723"/>
    </source>
</evidence>
<evidence type="ECO:0000313" key="3">
    <source>
        <dbReference type="EMBL" id="MBW7452899.1"/>
    </source>
</evidence>
<proteinExistence type="inferred from homology"/>
<organism evidence="3 4">
    <name type="scientific">Paenibacillus sepulcri</name>
    <dbReference type="NCBI Taxonomy" id="359917"/>
    <lineage>
        <taxon>Bacteria</taxon>
        <taxon>Bacillati</taxon>
        <taxon>Bacillota</taxon>
        <taxon>Bacilli</taxon>
        <taxon>Bacillales</taxon>
        <taxon>Paenibacillaceae</taxon>
        <taxon>Paenibacillus</taxon>
    </lineage>
</organism>
<evidence type="ECO:0000313" key="4">
    <source>
        <dbReference type="Proteomes" id="UP001519887"/>
    </source>
</evidence>
<dbReference type="Gene3D" id="1.20.120.450">
    <property type="entry name" value="dinb family like domain"/>
    <property type="match status" value="1"/>
</dbReference>
<evidence type="ECO:0000256" key="1">
    <source>
        <dbReference type="ARBA" id="ARBA00008635"/>
    </source>
</evidence>